<sequence>MDFFSLPEEFSTIRQRIFQYTSNRHKQLESRGKQGFSTGEFLRVTPEHRFYCNGSWVEARNLQPGDLLSLKNGDYTCIASIELFPHYEKVYNFDIKDNENYYVTEDGILVHNGYTPKAKVTKVDGQAHSIEVSISKSDYPETGKHIEDAIAAGKPSVVTIARDASKSNRAKSLRGVKPKQNLDRDEWPMAMFKEGGSGAGVRHINPSDNRGIGCATSNALSEYLDGTIV</sequence>
<evidence type="ECO:0000313" key="1">
    <source>
        <dbReference type="EMBL" id="SUB89816.1"/>
    </source>
</evidence>
<dbReference type="NCBIfam" id="TIGR01443">
    <property type="entry name" value="intein_Cterm"/>
    <property type="match status" value="1"/>
</dbReference>
<dbReference type="EMBL" id="UGTF01000002">
    <property type="protein sequence ID" value="SUB89816.1"/>
    <property type="molecule type" value="Genomic_DNA"/>
</dbReference>
<gene>
    <name evidence="1" type="ORF">NCTC11632_01945</name>
</gene>
<dbReference type="AlphaFoldDB" id="A0A379EAV7"/>
<dbReference type="SUPFAM" id="SSF51294">
    <property type="entry name" value="Hedgehog/intein (Hint) domain"/>
    <property type="match status" value="1"/>
</dbReference>
<dbReference type="InterPro" id="IPR030934">
    <property type="entry name" value="Intein_C"/>
</dbReference>
<proteinExistence type="predicted"/>
<name>A0A379EAV7_9PORP</name>
<dbReference type="InterPro" id="IPR036844">
    <property type="entry name" value="Hint_dom_sf"/>
</dbReference>
<dbReference type="Proteomes" id="UP000254156">
    <property type="component" value="Unassembled WGS sequence"/>
</dbReference>
<protein>
    <submittedName>
        <fullName evidence="1">Protein of uncharacterized function (DUF1557)</fullName>
    </submittedName>
</protein>
<organism evidence="1 2">
    <name type="scientific">Porphyromonas macacae</name>
    <dbReference type="NCBI Taxonomy" id="28115"/>
    <lineage>
        <taxon>Bacteria</taxon>
        <taxon>Pseudomonadati</taxon>
        <taxon>Bacteroidota</taxon>
        <taxon>Bacteroidia</taxon>
        <taxon>Bacteroidales</taxon>
        <taxon>Porphyromonadaceae</taxon>
        <taxon>Porphyromonas</taxon>
    </lineage>
</organism>
<dbReference type="Gene3D" id="2.170.16.10">
    <property type="entry name" value="Hedgehog/Intein (Hint) domain"/>
    <property type="match status" value="1"/>
</dbReference>
<dbReference type="CDD" id="cd00081">
    <property type="entry name" value="Hint"/>
    <property type="match status" value="1"/>
</dbReference>
<evidence type="ECO:0000313" key="2">
    <source>
        <dbReference type="Proteomes" id="UP000254156"/>
    </source>
</evidence>
<accession>A0A379EAV7</accession>
<dbReference type="Pfam" id="PF07591">
    <property type="entry name" value="PT-HINT"/>
    <property type="match status" value="1"/>
</dbReference>
<reference evidence="1 2" key="1">
    <citation type="submission" date="2018-06" db="EMBL/GenBank/DDBJ databases">
        <authorList>
            <consortium name="Pathogen Informatics"/>
            <person name="Doyle S."/>
        </authorList>
    </citation>
    <scope>NUCLEOTIDE SEQUENCE [LARGE SCALE GENOMIC DNA]</scope>
    <source>
        <strain evidence="1 2">NCTC11632</strain>
    </source>
</reference>